<sequence length="62" mass="7376">MKSIDNYLRGENPVDQSAVTVEKVRKECFILTQRGGGNQPNRVYLNWKQSRDLYERLKKEFE</sequence>
<protein>
    <submittedName>
        <fullName evidence="1">Uncharacterized protein</fullName>
    </submittedName>
</protein>
<reference evidence="1 2" key="1">
    <citation type="journal article" date="2018" name="Microbiol. Resour. Announc.">
        <title>Complete Genome Sequence of Klebsiella pneumoniae Siphophage Sugarland.</title>
        <authorList>
            <person name="Erickson S.G."/>
            <person name="Lessor L."/>
            <person name="O'Leary C.J."/>
            <person name="Gill J.J."/>
            <person name="Liu M."/>
        </authorList>
    </citation>
    <scope>NUCLEOTIDE SEQUENCE [LARGE SCALE GENOMIC DNA]</scope>
</reference>
<accession>A0A2H4PGT7</accession>
<keyword evidence="2" id="KW-1185">Reference proteome</keyword>
<evidence type="ECO:0000313" key="2">
    <source>
        <dbReference type="Proteomes" id="UP000241037"/>
    </source>
</evidence>
<dbReference type="EMBL" id="MG459987">
    <property type="protein sequence ID" value="ATW61861.1"/>
    <property type="molecule type" value="Genomic_DNA"/>
</dbReference>
<dbReference type="Proteomes" id="UP000241037">
    <property type="component" value="Segment"/>
</dbReference>
<proteinExistence type="predicted"/>
<name>A0A2H4PGT7_9CAUD</name>
<gene>
    <name evidence="1" type="ORF">CPT_Sugarland_024</name>
</gene>
<organism evidence="1 2">
    <name type="scientific">Klebsiella phage Sugarland</name>
    <dbReference type="NCBI Taxonomy" id="2053603"/>
    <lineage>
        <taxon>Viruses</taxon>
        <taxon>Duplodnaviria</taxon>
        <taxon>Heunggongvirae</taxon>
        <taxon>Uroviricota</taxon>
        <taxon>Caudoviricetes</taxon>
        <taxon>Demerecviridae</taxon>
        <taxon>Sugarlandvirus</taxon>
        <taxon>Sugarlandvirus sugarland</taxon>
    </lineage>
</organism>
<evidence type="ECO:0000313" key="1">
    <source>
        <dbReference type="EMBL" id="ATW61861.1"/>
    </source>
</evidence>